<protein>
    <submittedName>
        <fullName evidence="1">Uncharacterized protein</fullName>
    </submittedName>
</protein>
<organism evidence="1 2">
    <name type="scientific">Paramuricea clavata</name>
    <name type="common">Red gorgonian</name>
    <name type="synonym">Violescent sea-whip</name>
    <dbReference type="NCBI Taxonomy" id="317549"/>
    <lineage>
        <taxon>Eukaryota</taxon>
        <taxon>Metazoa</taxon>
        <taxon>Cnidaria</taxon>
        <taxon>Anthozoa</taxon>
        <taxon>Octocorallia</taxon>
        <taxon>Malacalcyonacea</taxon>
        <taxon>Plexauridae</taxon>
        <taxon>Paramuricea</taxon>
    </lineage>
</organism>
<evidence type="ECO:0000313" key="1">
    <source>
        <dbReference type="EMBL" id="CAB3997220.1"/>
    </source>
</evidence>
<dbReference type="AlphaFoldDB" id="A0A7D9DYJ9"/>
<dbReference type="Proteomes" id="UP001152795">
    <property type="component" value="Unassembled WGS sequence"/>
</dbReference>
<proteinExistence type="predicted"/>
<reference evidence="1" key="1">
    <citation type="submission" date="2020-04" db="EMBL/GenBank/DDBJ databases">
        <authorList>
            <person name="Alioto T."/>
            <person name="Alioto T."/>
            <person name="Gomez Garrido J."/>
        </authorList>
    </citation>
    <scope>NUCLEOTIDE SEQUENCE</scope>
    <source>
        <strain evidence="1">A484AB</strain>
    </source>
</reference>
<comment type="caution">
    <text evidence="1">The sequence shown here is derived from an EMBL/GenBank/DDBJ whole genome shotgun (WGS) entry which is preliminary data.</text>
</comment>
<evidence type="ECO:0000313" key="2">
    <source>
        <dbReference type="Proteomes" id="UP001152795"/>
    </source>
</evidence>
<name>A0A7D9DYJ9_PARCT</name>
<keyword evidence="2" id="KW-1185">Reference proteome</keyword>
<dbReference type="EMBL" id="CACRXK020003051">
    <property type="protein sequence ID" value="CAB3997220.1"/>
    <property type="molecule type" value="Genomic_DNA"/>
</dbReference>
<sequence>MYVARITCRRSREGFDLKFNLDCHWSNALYKGLDHIQYATSANKVVLNRDDLSVFRFDSMATSNECASLCMKGNVSVSTKSDYQQKYPCTLQTTSYNFTGTNDEGELCAGVVKGAVIHSKNPAQHAADLEMIEEKEQFQTKFKNQQTGLPKELECIPVDSGSDEAPCFEQVQFWWAKRHFVKPTRMHLVTSRHSGGSNLNRVELQNGCEVKARTNLLVPMTLNGLNCDESGKTDNVKLKKNISDAINVHNSRVDQASCGDTEINLFRGSDSKANQILDMHVKSFLSGTKTDKDKLKLEHPKVYKEIKLIWDIQNAHVNTSVPQRAIFFLLYILMETPLKTEQKQNYSKCSKCLAENPPGIVSNVRTGFTNIVWLLKAQTLKGYGIATAAFRNLSANHVSSLNRQIKLMRKCYGLPVTDAEIGIIHCV</sequence>
<gene>
    <name evidence="1" type="ORF">PACLA_8A054776</name>
</gene>
<accession>A0A7D9DYJ9</accession>